<feature type="region of interest" description="Disordered" evidence="1">
    <location>
        <begin position="1"/>
        <end position="240"/>
    </location>
</feature>
<dbReference type="Proteomes" id="UP001108280">
    <property type="component" value="Chromosome 2"/>
</dbReference>
<reference evidence="2" key="2">
    <citation type="journal article" date="2020" name="Biotechnol. Bioeng.">
        <title>Chromosome-scale scaffolds for the Chinese hamster reference genome assembly to facilitate the study of the CHO epigenome.</title>
        <authorList>
            <person name="Hilliard W."/>
            <person name="MacDonald M."/>
            <person name="Lee K.H."/>
        </authorList>
    </citation>
    <scope>NUCLEOTIDE SEQUENCE [LARGE SCALE GENOMIC DNA]</scope>
    <source>
        <strain evidence="2">17A/GY</strain>
    </source>
</reference>
<dbReference type="AlphaFoldDB" id="A0A9J7JBN4"/>
<evidence type="ECO:0000313" key="3">
    <source>
        <dbReference type="RefSeq" id="XP_027254805.1"/>
    </source>
</evidence>
<keyword evidence="2" id="KW-1185">Reference proteome</keyword>
<feature type="compositionally biased region" description="Low complexity" evidence="1">
    <location>
        <begin position="172"/>
        <end position="192"/>
    </location>
</feature>
<feature type="compositionally biased region" description="Pro residues" evidence="1">
    <location>
        <begin position="193"/>
        <end position="216"/>
    </location>
</feature>
<gene>
    <name evidence="3" type="primary">LOC113833833</name>
</gene>
<proteinExistence type="predicted"/>
<accession>A0A9J7JBN4</accession>
<evidence type="ECO:0000256" key="1">
    <source>
        <dbReference type="SAM" id="MobiDB-lite"/>
    </source>
</evidence>
<dbReference type="RefSeq" id="XP_027254805.1">
    <property type="nucleotide sequence ID" value="XM_027399004.1"/>
</dbReference>
<feature type="compositionally biased region" description="Basic and acidic residues" evidence="1">
    <location>
        <begin position="224"/>
        <end position="240"/>
    </location>
</feature>
<feature type="compositionally biased region" description="Low complexity" evidence="1">
    <location>
        <begin position="68"/>
        <end position="87"/>
    </location>
</feature>
<organism evidence="2 3">
    <name type="scientific">Cricetulus griseus</name>
    <name type="common">Chinese hamster</name>
    <name type="synonym">Cricetulus barabensis griseus</name>
    <dbReference type="NCBI Taxonomy" id="10029"/>
    <lineage>
        <taxon>Eukaryota</taxon>
        <taxon>Metazoa</taxon>
        <taxon>Chordata</taxon>
        <taxon>Craniata</taxon>
        <taxon>Vertebrata</taxon>
        <taxon>Euteleostomi</taxon>
        <taxon>Mammalia</taxon>
        <taxon>Eutheria</taxon>
        <taxon>Euarchontoglires</taxon>
        <taxon>Glires</taxon>
        <taxon>Rodentia</taxon>
        <taxon>Myomorpha</taxon>
        <taxon>Muroidea</taxon>
        <taxon>Cricetidae</taxon>
        <taxon>Cricetinae</taxon>
        <taxon>Cricetulus</taxon>
    </lineage>
</organism>
<name>A0A9J7JBN4_CRIGR</name>
<reference evidence="3" key="3">
    <citation type="submission" date="2025-08" db="UniProtKB">
        <authorList>
            <consortium name="RefSeq"/>
        </authorList>
    </citation>
    <scope>IDENTIFICATION</scope>
    <source>
        <strain evidence="3">17A/GY</strain>
        <tissue evidence="3">Liver</tissue>
    </source>
</reference>
<protein>
    <submittedName>
        <fullName evidence="3">WAS/WASL-interacting protein family member 2-like</fullName>
    </submittedName>
</protein>
<feature type="compositionally biased region" description="Low complexity" evidence="1">
    <location>
        <begin position="107"/>
        <end position="117"/>
    </location>
</feature>
<evidence type="ECO:0000313" key="2">
    <source>
        <dbReference type="Proteomes" id="UP001108280"/>
    </source>
</evidence>
<dbReference type="KEGG" id="cge:113833833"/>
<feature type="compositionally biased region" description="Basic and acidic residues" evidence="1">
    <location>
        <begin position="162"/>
        <end position="171"/>
    </location>
</feature>
<reference evidence="2" key="1">
    <citation type="journal article" date="2018" name="Biotechnol. Bioeng.">
        <title>A reference genome of the Chinese hamster based on a hybrid assembly strategy.</title>
        <authorList>
            <person name="Rupp O."/>
            <person name="MacDonald M.L."/>
            <person name="Li S."/>
            <person name="Dhiman H."/>
            <person name="Polson S."/>
            <person name="Griep S."/>
            <person name="Heffner K."/>
            <person name="Hernandez I."/>
            <person name="Brinkrolf K."/>
            <person name="Jadhav V."/>
            <person name="Samoudi M."/>
            <person name="Hao H."/>
            <person name="Kingham B."/>
            <person name="Goesmann A."/>
            <person name="Betenbaugh M.J."/>
            <person name="Lewis N.E."/>
            <person name="Borth N."/>
            <person name="Lee K.H."/>
        </authorList>
    </citation>
    <scope>NUCLEOTIDE SEQUENCE [LARGE SCALE GENOMIC DNA]</scope>
    <source>
        <strain evidence="2">17A/GY</strain>
    </source>
</reference>
<dbReference type="GeneID" id="113833833"/>
<sequence>MWMWGHGPSASARHRAGAIEDNEGGRLGADAGAPEASGMGVGWGASRPGEALAPRSPGPGLGSGAARGWPPSGAGSGMSGPWAGGRARPPPLTQRSRLSRGRRSSSGRDTGSSSCGRLRPPWPGPTARSAVPGPPPAAPPPPRRRRRHGAEPPGRQGGPGRPTDRRTDGPLRCRLPPALRLLGGAGQAGAPARAPPRPPPPARPHAPRAAPPPAPAVGPARPSRRGDAYADARDPGEARESVRFLHQLALGMERGQEAAG</sequence>
<feature type="compositionally biased region" description="Pro residues" evidence="1">
    <location>
        <begin position="132"/>
        <end position="141"/>
    </location>
</feature>